<evidence type="ECO:0000256" key="3">
    <source>
        <dbReference type="ARBA" id="ARBA00022692"/>
    </source>
</evidence>
<feature type="region of interest" description="Disordered" evidence="7">
    <location>
        <begin position="725"/>
        <end position="744"/>
    </location>
</feature>
<evidence type="ECO:0000256" key="5">
    <source>
        <dbReference type="ARBA" id="ARBA00023136"/>
    </source>
</evidence>
<comment type="subcellular location">
    <subcellularLocation>
        <location evidence="1 6">Membrane</location>
        <topology evidence="1 6">Multi-pass membrane protein</topology>
    </subcellularLocation>
</comment>
<accession>Q4S7Q8</accession>
<dbReference type="KEGG" id="tng:GSTEN00022676G001"/>
<evidence type="ECO:0000256" key="6">
    <source>
        <dbReference type="RuleBase" id="RU310713"/>
    </source>
</evidence>
<proteinExistence type="inferred from homology"/>
<reference evidence="9" key="1">
    <citation type="journal article" date="2004" name="Nature">
        <title>Genome duplication in the teleost fish Tetraodon nigroviridis reveals the early vertebrate proto-karyotype.</title>
        <authorList>
            <person name="Jaillon O."/>
            <person name="Aury J.-M."/>
            <person name="Brunet F."/>
            <person name="Petit J.-L."/>
            <person name="Stange-Thomann N."/>
            <person name="Mauceli E."/>
            <person name="Bouneau L."/>
            <person name="Fischer C."/>
            <person name="Ozouf-Costaz C."/>
            <person name="Bernot A."/>
            <person name="Nicaud S."/>
            <person name="Jaffe D."/>
            <person name="Fisher S."/>
            <person name="Lutfalla G."/>
            <person name="Dossat C."/>
            <person name="Segurens B."/>
            <person name="Dasilva C."/>
            <person name="Salanoubat M."/>
            <person name="Levy M."/>
            <person name="Boudet N."/>
            <person name="Castellano S."/>
            <person name="Anthouard V."/>
            <person name="Jubin C."/>
            <person name="Castelli V."/>
            <person name="Katinka M."/>
            <person name="Vacherie B."/>
            <person name="Biemont C."/>
            <person name="Skalli Z."/>
            <person name="Cattolico L."/>
            <person name="Poulain J."/>
            <person name="De Berardinis V."/>
            <person name="Cruaud C."/>
            <person name="Duprat S."/>
            <person name="Brottier P."/>
            <person name="Coutanceau J.-P."/>
            <person name="Gouzy J."/>
            <person name="Parra G."/>
            <person name="Lardier G."/>
            <person name="Chapple C."/>
            <person name="McKernan K.J."/>
            <person name="McEwan P."/>
            <person name="Bosak S."/>
            <person name="Kellis M."/>
            <person name="Volff J.-N."/>
            <person name="Guigo R."/>
            <person name="Zody M.C."/>
            <person name="Mesirov J."/>
            <person name="Lindblad-Toh K."/>
            <person name="Birren B."/>
            <person name="Nusbaum C."/>
            <person name="Kahn D."/>
            <person name="Robinson-Rechavi M."/>
            <person name="Laudet V."/>
            <person name="Schachter V."/>
            <person name="Quetier F."/>
            <person name="Saurin W."/>
            <person name="Scarpelli C."/>
            <person name="Wincker P."/>
            <person name="Lander E.S."/>
            <person name="Weissenbach J."/>
            <person name="Roest Crollius H."/>
        </authorList>
    </citation>
    <scope>NUCLEOTIDE SEQUENCE [LARGE SCALE GENOMIC DNA]</scope>
</reference>
<feature type="transmembrane region" description="Helical" evidence="6">
    <location>
        <begin position="111"/>
        <end position="132"/>
    </location>
</feature>
<evidence type="ECO:0000313" key="9">
    <source>
        <dbReference type="EMBL" id="CAG03324.1"/>
    </source>
</evidence>
<dbReference type="GO" id="GO:0008381">
    <property type="term" value="F:mechanosensitive monoatomic ion channel activity"/>
    <property type="evidence" value="ECO:0007669"/>
    <property type="project" value="TreeGrafter"/>
</dbReference>
<feature type="transmembrane region" description="Helical" evidence="6">
    <location>
        <begin position="144"/>
        <end position="162"/>
    </location>
</feature>
<reference evidence="9" key="2">
    <citation type="submission" date="2004-02" db="EMBL/GenBank/DDBJ databases">
        <authorList>
            <consortium name="Genoscope"/>
            <consortium name="Whitehead Institute Centre for Genome Research"/>
        </authorList>
    </citation>
    <scope>NUCLEOTIDE SEQUENCE</scope>
</reference>
<dbReference type="PANTHER" id="PTHR23302:SF5">
    <property type="entry name" value="TRANSMEMBRANE CHANNEL-LIKE PROTEIN 5"/>
    <property type="match status" value="1"/>
</dbReference>
<evidence type="ECO:0000256" key="4">
    <source>
        <dbReference type="ARBA" id="ARBA00022989"/>
    </source>
</evidence>
<feature type="compositionally biased region" description="Basic residues" evidence="7">
    <location>
        <begin position="650"/>
        <end position="661"/>
    </location>
</feature>
<keyword evidence="5 6" id="KW-0472">Membrane</keyword>
<feature type="transmembrane region" description="Helical" evidence="6">
    <location>
        <begin position="595"/>
        <end position="623"/>
    </location>
</feature>
<feature type="region of interest" description="Disordered" evidence="7">
    <location>
        <begin position="750"/>
        <end position="787"/>
    </location>
</feature>
<gene>
    <name evidence="9" type="ORF">GSTENG00022676001</name>
</gene>
<dbReference type="GO" id="GO:0005886">
    <property type="term" value="C:plasma membrane"/>
    <property type="evidence" value="ECO:0007669"/>
    <property type="project" value="InterPro"/>
</dbReference>
<dbReference type="Pfam" id="PF07810">
    <property type="entry name" value="TMC"/>
    <property type="match status" value="1"/>
</dbReference>
<feature type="region of interest" description="Disordered" evidence="7">
    <location>
        <begin position="644"/>
        <end position="668"/>
    </location>
</feature>
<name>Q4S7Q8_TETNG</name>
<feature type="domain" description="TMC" evidence="8">
    <location>
        <begin position="337"/>
        <end position="386"/>
    </location>
</feature>
<keyword evidence="4 6" id="KW-1133">Transmembrane helix</keyword>
<evidence type="ECO:0000256" key="2">
    <source>
        <dbReference type="ARBA" id="ARBA00006510"/>
    </source>
</evidence>
<dbReference type="InterPro" id="IPR038900">
    <property type="entry name" value="TMC"/>
</dbReference>
<feature type="transmembrane region" description="Helical" evidence="6">
    <location>
        <begin position="300"/>
        <end position="325"/>
    </location>
</feature>
<organism evidence="9">
    <name type="scientific">Tetraodon nigroviridis</name>
    <name type="common">Spotted green pufferfish</name>
    <name type="synonym">Chelonodon nigroviridis</name>
    <dbReference type="NCBI Taxonomy" id="99883"/>
    <lineage>
        <taxon>Eukaryota</taxon>
        <taxon>Metazoa</taxon>
        <taxon>Chordata</taxon>
        <taxon>Craniata</taxon>
        <taxon>Vertebrata</taxon>
        <taxon>Euteleostomi</taxon>
        <taxon>Actinopterygii</taxon>
        <taxon>Neopterygii</taxon>
        <taxon>Teleostei</taxon>
        <taxon>Neoteleostei</taxon>
        <taxon>Acanthomorphata</taxon>
        <taxon>Eupercaria</taxon>
        <taxon>Tetraodontiformes</taxon>
        <taxon>Tetradontoidea</taxon>
        <taxon>Tetraodontidae</taxon>
        <taxon>Tetraodon</taxon>
    </lineage>
</organism>
<dbReference type="InterPro" id="IPR012496">
    <property type="entry name" value="TMC_dom"/>
</dbReference>
<evidence type="ECO:0000259" key="8">
    <source>
        <dbReference type="Pfam" id="PF07810"/>
    </source>
</evidence>
<dbReference type="EMBL" id="CAAE01014712">
    <property type="protein sequence ID" value="CAG03324.1"/>
    <property type="molecule type" value="Genomic_DNA"/>
</dbReference>
<protein>
    <recommendedName>
        <fullName evidence="6">Transmembrane channel-like protein</fullName>
    </recommendedName>
</protein>
<comment type="similarity">
    <text evidence="2 6">Belongs to the TMC family.</text>
</comment>
<evidence type="ECO:0000256" key="7">
    <source>
        <dbReference type="SAM" id="MobiDB-lite"/>
    </source>
</evidence>
<comment type="caution">
    <text evidence="9">The sequence shown here is derived from an EMBL/GenBank/DDBJ whole genome shotgun (WGS) entry which is preliminary data.</text>
</comment>
<dbReference type="AlphaFoldDB" id="Q4S7Q8"/>
<feature type="transmembrane region" description="Helical" evidence="6">
    <location>
        <begin position="345"/>
        <end position="367"/>
    </location>
</feature>
<dbReference type="OrthoDB" id="1936208at2759"/>
<dbReference type="PANTHER" id="PTHR23302">
    <property type="entry name" value="TRANSMEMBRANE CHANNEL-RELATED"/>
    <property type="match status" value="1"/>
</dbReference>
<sequence length="832" mass="93549">MSMRWRGHTMRRMSLFPSAEPAPLAPTEDALQKEMENEEQNLVKELVDMSTRERIHAIRDLPMSFEEKKSIRWGYSVRSARQTLQLWQGTMKEIGGRFGTSVLTYFMFLKWLLVFNVVSFLINFGFITIPLLVHDHTPNLPPNVNFRGLEILTGAGYFNYTVMYYGSYSNETLVGLGEYNLQLAYFFTISLYMVLCGVALIFSMAKSFKENYVLSDPASSSAWQILCSWDFSIVNERAITQRKNNLSVQLKKTTDDSSWTPLQEAETLLVPFVVSLMNLVVPLFYSLFNKFEVYSNQRKQIYVLLVRNVILKISILSILCYYWMQVVAKNLACSPQCWESMVGQALYRLVLFDFLFLMLGSFFGEFLRKWVYFFKVTKCTLLILQSEVNIVSILQPDWTKASAEFGCSGVRRGPKCLRAHLRSDFGLVWAAHLSSTSCQELTGFIFYHLSNQDRDLLLASAASHPDSQMLYLLLCKKGQPGSELSASAPNRQGGSDADHPHRPPLLPLFCGSSVHRRVHGLEVRGCPLLKANPTGCAHQFCPVSLSSLTPSKQCGPFRGLNNTFGAVGIWIDNLQQSSSSYWVIWIYHHVIRSEVFYFFLALIVMSGVALFLLSALLILSSFFHQEGKDKSFLLDKLQKLQKSNQYAQKHPNKHTNWHSNHHSTGGQPNMAQALLAQQTFEEEEERSSTDGVPVPADIRTSSALIQAMLARQRAEDGEIDVHQVPDTHDSSSSAIAQAMKARQDALTLERDGGHSATGFPSDPSSAVAQAMRARQTAEDGLSSSSSDVMTKVMQAKWGAGESLQNPVPTQPSALIQAMLARQKAQNEYDDGY</sequence>
<feature type="transmembrane region" description="Helical" evidence="6">
    <location>
        <begin position="183"/>
        <end position="205"/>
    </location>
</feature>
<feature type="transmembrane region" description="Helical" evidence="6">
    <location>
        <begin position="268"/>
        <end position="288"/>
    </location>
</feature>
<keyword evidence="3 6" id="KW-0812">Transmembrane</keyword>
<evidence type="ECO:0000256" key="1">
    <source>
        <dbReference type="ARBA" id="ARBA00004141"/>
    </source>
</evidence>